<accession>A0A7S8RH10</accession>
<feature type="transmembrane region" description="Helical" evidence="1">
    <location>
        <begin position="124"/>
        <end position="142"/>
    </location>
</feature>
<keyword evidence="1" id="KW-0812">Transmembrane</keyword>
<evidence type="ECO:0000256" key="1">
    <source>
        <dbReference type="SAM" id="Phobius"/>
    </source>
</evidence>
<organism evidence="2 3">
    <name type="scientific">Microbacterium schleiferi</name>
    <dbReference type="NCBI Taxonomy" id="69362"/>
    <lineage>
        <taxon>Bacteria</taxon>
        <taxon>Bacillati</taxon>
        <taxon>Actinomycetota</taxon>
        <taxon>Actinomycetes</taxon>
        <taxon>Micrococcales</taxon>
        <taxon>Microbacteriaceae</taxon>
        <taxon>Microbacterium</taxon>
    </lineage>
</organism>
<dbReference type="RefSeq" id="WP_195692678.1">
    <property type="nucleotide sequence ID" value="NZ_CP064760.1"/>
</dbReference>
<protein>
    <submittedName>
        <fullName evidence="2">Pr6Pr family membrane protein</fullName>
    </submittedName>
</protein>
<name>A0A7S8RH10_9MICO</name>
<keyword evidence="1" id="KW-1133">Transmembrane helix</keyword>
<feature type="transmembrane region" description="Helical" evidence="1">
    <location>
        <begin position="195"/>
        <end position="221"/>
    </location>
</feature>
<feature type="transmembrane region" description="Helical" evidence="1">
    <location>
        <begin position="12"/>
        <end position="31"/>
    </location>
</feature>
<feature type="transmembrane region" description="Helical" evidence="1">
    <location>
        <begin position="51"/>
        <end position="75"/>
    </location>
</feature>
<gene>
    <name evidence="2" type="ORF">IT882_00255</name>
</gene>
<dbReference type="EMBL" id="CP064760">
    <property type="protein sequence ID" value="QPE04651.1"/>
    <property type="molecule type" value="Genomic_DNA"/>
</dbReference>
<reference evidence="2 3" key="1">
    <citation type="submission" date="2020-11" db="EMBL/GenBank/DDBJ databases">
        <title>Amino acid is mineralized and recycled by bacteria in oceanic microbiome.</title>
        <authorList>
            <person name="Zheng L.Y."/>
        </authorList>
    </citation>
    <scope>NUCLEOTIDE SEQUENCE [LARGE SCALE GENOMIC DNA]</scope>
    <source>
        <strain evidence="2 3">A32-1</strain>
    </source>
</reference>
<dbReference type="AlphaFoldDB" id="A0A7S8RH10"/>
<proteinExistence type="predicted"/>
<keyword evidence="1" id="KW-0472">Membrane</keyword>
<keyword evidence="3" id="KW-1185">Reference proteome</keyword>
<feature type="transmembrane region" description="Helical" evidence="1">
    <location>
        <begin position="82"/>
        <end position="104"/>
    </location>
</feature>
<dbReference type="KEGG" id="msf:IT882_00255"/>
<sequence length="246" mass="26724">MLTSRAWAQTWAALRLLAAAAGVAAIIGQLVRTLSRSAENGWPLGPTAIDFFSFFTILSNVGAAIALTIGAILIWRGTRVDPAWFASLLAAVSTYMLITGIVYNTLLRNIPLPQGSTVPWSNEILHVWAPLFLLLDVVLGPLRRRLPWRALWTVIAFPIVWVVYTLVRGPLITDFRTGTPWWYPYPFLNPNIQPWGYGGVALYVIGIAAGILVLAAGVIWVGRRRGADPAEASGRLSSAEAPGPAQ</sequence>
<dbReference type="Proteomes" id="UP000594480">
    <property type="component" value="Chromosome"/>
</dbReference>
<dbReference type="InterPro" id="IPR049713">
    <property type="entry name" value="Pr6Pr-like"/>
</dbReference>
<evidence type="ECO:0000313" key="2">
    <source>
        <dbReference type="EMBL" id="QPE04651.1"/>
    </source>
</evidence>
<feature type="transmembrane region" description="Helical" evidence="1">
    <location>
        <begin position="149"/>
        <end position="167"/>
    </location>
</feature>
<evidence type="ECO:0000313" key="3">
    <source>
        <dbReference type="Proteomes" id="UP000594480"/>
    </source>
</evidence>
<dbReference type="NCBIfam" id="NF038065">
    <property type="entry name" value="Pr6Pr"/>
    <property type="match status" value="1"/>
</dbReference>